<comment type="caution">
    <text evidence="6">The sequence shown here is derived from an EMBL/GenBank/DDBJ whole genome shotgun (WGS) entry which is preliminary data.</text>
</comment>
<dbReference type="AlphaFoldDB" id="A0A9P4Y1F0"/>
<dbReference type="RefSeq" id="XP_040775626.1">
    <property type="nucleotide sequence ID" value="XM_040915617.1"/>
</dbReference>
<comment type="subcellular location">
    <subcellularLocation>
        <location evidence="1">Membrane</location>
        <topology evidence="1">Multi-pass membrane protein</topology>
    </subcellularLocation>
</comment>
<dbReference type="OrthoDB" id="5384040at2759"/>
<dbReference type="InterPro" id="IPR007568">
    <property type="entry name" value="RTA1"/>
</dbReference>
<feature type="transmembrane region" description="Helical" evidence="5">
    <location>
        <begin position="56"/>
        <end position="76"/>
    </location>
</feature>
<evidence type="ECO:0000313" key="7">
    <source>
        <dbReference type="Proteomes" id="UP000803844"/>
    </source>
</evidence>
<feature type="non-terminal residue" evidence="6">
    <location>
        <position position="1"/>
    </location>
</feature>
<evidence type="ECO:0000256" key="5">
    <source>
        <dbReference type="SAM" id="Phobius"/>
    </source>
</evidence>
<feature type="non-terminal residue" evidence="6">
    <location>
        <position position="290"/>
    </location>
</feature>
<dbReference type="Pfam" id="PF04479">
    <property type="entry name" value="RTA1"/>
    <property type="match status" value="1"/>
</dbReference>
<dbReference type="PANTHER" id="PTHR31465">
    <property type="entry name" value="PROTEIN RTA1-RELATED"/>
    <property type="match status" value="1"/>
</dbReference>
<dbReference type="PANTHER" id="PTHR31465:SF15">
    <property type="entry name" value="LIPID TRANSPORTER ATNI-RELATED"/>
    <property type="match status" value="1"/>
</dbReference>
<reference evidence="6" key="1">
    <citation type="journal article" date="2020" name="Phytopathology">
        <title>Genome sequence of the chestnut blight fungus Cryphonectria parasitica EP155: A fundamental resource for an archetypical invasive plant pathogen.</title>
        <authorList>
            <person name="Crouch J.A."/>
            <person name="Dawe A."/>
            <person name="Aerts A."/>
            <person name="Barry K."/>
            <person name="Churchill A.C.L."/>
            <person name="Grimwood J."/>
            <person name="Hillman B."/>
            <person name="Milgroom M.G."/>
            <person name="Pangilinan J."/>
            <person name="Smith M."/>
            <person name="Salamov A."/>
            <person name="Schmutz J."/>
            <person name="Yadav J."/>
            <person name="Grigoriev I.V."/>
            <person name="Nuss D."/>
        </authorList>
    </citation>
    <scope>NUCLEOTIDE SEQUENCE</scope>
    <source>
        <strain evidence="6">EP155</strain>
    </source>
</reference>
<evidence type="ECO:0000256" key="2">
    <source>
        <dbReference type="ARBA" id="ARBA00022692"/>
    </source>
</evidence>
<feature type="transmembrane region" description="Helical" evidence="5">
    <location>
        <begin position="27"/>
        <end position="44"/>
    </location>
</feature>
<evidence type="ECO:0000256" key="4">
    <source>
        <dbReference type="ARBA" id="ARBA00023136"/>
    </source>
</evidence>
<proteinExistence type="predicted"/>
<dbReference type="GeneID" id="63832746"/>
<sequence length="290" mass="31800">SCTTAVPGKYGNVPITACNSNYNFDPSFSAAVAFSVLFGLLTLAHVTEAITFKKRYAWVLIMAGLWETAAFVTGALGAHDQQSSGYALAHTLLFLLAPLWINGFVYMTFARMVYYFLPAKKIGPFRATGMSKWFVWADILTFLVQGVGGTMTSPGSSLAQTGLHIYMAGIALQELFILGFLSLMIMFHRQERQLESSSASIWLNGLENNADLPKRGWKGLLYALYAVLSLISLRIFYRIAEFGGGLSPSSNPVPFHEAYSYVLDAFPMMICFLVLAIMHPGRALVGPKSS</sequence>
<dbReference type="GO" id="GO:0016020">
    <property type="term" value="C:membrane"/>
    <property type="evidence" value="ECO:0007669"/>
    <property type="project" value="UniProtKB-SubCell"/>
</dbReference>
<keyword evidence="3 5" id="KW-1133">Transmembrane helix</keyword>
<feature type="transmembrane region" description="Helical" evidence="5">
    <location>
        <begin position="163"/>
        <end position="187"/>
    </location>
</feature>
<keyword evidence="4 5" id="KW-0472">Membrane</keyword>
<evidence type="ECO:0000313" key="6">
    <source>
        <dbReference type="EMBL" id="KAF3764665.1"/>
    </source>
</evidence>
<feature type="transmembrane region" description="Helical" evidence="5">
    <location>
        <begin position="88"/>
        <end position="113"/>
    </location>
</feature>
<feature type="transmembrane region" description="Helical" evidence="5">
    <location>
        <begin position="133"/>
        <end position="151"/>
    </location>
</feature>
<evidence type="ECO:0000256" key="1">
    <source>
        <dbReference type="ARBA" id="ARBA00004141"/>
    </source>
</evidence>
<evidence type="ECO:0008006" key="8">
    <source>
        <dbReference type="Google" id="ProtNLM"/>
    </source>
</evidence>
<feature type="transmembrane region" description="Helical" evidence="5">
    <location>
        <begin position="220"/>
        <end position="239"/>
    </location>
</feature>
<accession>A0A9P4Y1F0</accession>
<keyword evidence="2 5" id="KW-0812">Transmembrane</keyword>
<dbReference type="Proteomes" id="UP000803844">
    <property type="component" value="Unassembled WGS sequence"/>
</dbReference>
<protein>
    <recommendedName>
        <fullName evidence="8">RTA1 like protein</fullName>
    </recommendedName>
</protein>
<organism evidence="6 7">
    <name type="scientific">Cryphonectria parasitica (strain ATCC 38755 / EP155)</name>
    <dbReference type="NCBI Taxonomy" id="660469"/>
    <lineage>
        <taxon>Eukaryota</taxon>
        <taxon>Fungi</taxon>
        <taxon>Dikarya</taxon>
        <taxon>Ascomycota</taxon>
        <taxon>Pezizomycotina</taxon>
        <taxon>Sordariomycetes</taxon>
        <taxon>Sordariomycetidae</taxon>
        <taxon>Diaporthales</taxon>
        <taxon>Cryphonectriaceae</taxon>
        <taxon>Cryphonectria-Endothia species complex</taxon>
        <taxon>Cryphonectria</taxon>
    </lineage>
</organism>
<gene>
    <name evidence="6" type="ORF">M406DRAFT_222371</name>
</gene>
<keyword evidence="7" id="KW-1185">Reference proteome</keyword>
<feature type="transmembrane region" description="Helical" evidence="5">
    <location>
        <begin position="259"/>
        <end position="278"/>
    </location>
</feature>
<name>A0A9P4Y1F0_CRYP1</name>
<dbReference type="EMBL" id="MU032348">
    <property type="protein sequence ID" value="KAF3764665.1"/>
    <property type="molecule type" value="Genomic_DNA"/>
</dbReference>
<evidence type="ECO:0000256" key="3">
    <source>
        <dbReference type="ARBA" id="ARBA00022989"/>
    </source>
</evidence>